<evidence type="ECO:0000256" key="3">
    <source>
        <dbReference type="ARBA" id="ARBA00022801"/>
    </source>
</evidence>
<dbReference type="PRINTS" id="PR00743">
    <property type="entry name" value="GLHYDRLASE36"/>
</dbReference>
<dbReference type="EC" id="3.2.1.22" evidence="2"/>
<dbReference type="PANTHER" id="PTHR43053">
    <property type="entry name" value="GLYCOSIDASE FAMILY 31"/>
    <property type="match status" value="1"/>
</dbReference>
<dbReference type="PANTHER" id="PTHR43053:SF3">
    <property type="entry name" value="ALPHA-GALACTOSIDASE C-RELATED"/>
    <property type="match status" value="1"/>
</dbReference>
<gene>
    <name evidence="7" type="ORF">QQX03_04630</name>
</gene>
<dbReference type="InterPro" id="IPR031705">
    <property type="entry name" value="Glyco_hydro_36_C"/>
</dbReference>
<dbReference type="EMBL" id="CP127221">
    <property type="protein sequence ID" value="WIW96393.1"/>
    <property type="molecule type" value="Genomic_DNA"/>
</dbReference>
<dbReference type="InterPro" id="IPR002252">
    <property type="entry name" value="Glyco_hydro_36"/>
</dbReference>
<dbReference type="Proteomes" id="UP001231445">
    <property type="component" value="Chromosome"/>
</dbReference>
<reference evidence="7 8" key="1">
    <citation type="submission" date="2023-06" db="EMBL/GenBank/DDBJ databases">
        <title>Altererythrobacter rubellus NBRC 112769 genome.</title>
        <authorList>
            <person name="Zhang K."/>
        </authorList>
    </citation>
    <scope>NUCLEOTIDE SEQUENCE [LARGE SCALE GENOMIC DNA]</scope>
    <source>
        <strain evidence="7 8">NBRC 112769</strain>
    </source>
</reference>
<accession>A0A9Y2B980</accession>
<dbReference type="GO" id="GO:0004557">
    <property type="term" value="F:alpha-galactosidase activity"/>
    <property type="evidence" value="ECO:0007669"/>
    <property type="project" value="UniProtKB-EC"/>
</dbReference>
<dbReference type="InterPro" id="IPR017853">
    <property type="entry name" value="GH"/>
</dbReference>
<dbReference type="Pfam" id="PF02065">
    <property type="entry name" value="Melibiase"/>
    <property type="match status" value="1"/>
</dbReference>
<keyword evidence="3 7" id="KW-0378">Hydrolase</keyword>
<dbReference type="Pfam" id="PF16874">
    <property type="entry name" value="Glyco_hydro_36C"/>
    <property type="match status" value="1"/>
</dbReference>
<evidence type="ECO:0000259" key="6">
    <source>
        <dbReference type="Pfam" id="PF16875"/>
    </source>
</evidence>
<dbReference type="Pfam" id="PF16875">
    <property type="entry name" value="Glyco_hydro_36N"/>
    <property type="match status" value="1"/>
</dbReference>
<evidence type="ECO:0000256" key="4">
    <source>
        <dbReference type="ARBA" id="ARBA00023295"/>
    </source>
</evidence>
<evidence type="ECO:0000313" key="7">
    <source>
        <dbReference type="EMBL" id="WIW96393.1"/>
    </source>
</evidence>
<dbReference type="RefSeq" id="WP_285976699.1">
    <property type="nucleotide sequence ID" value="NZ_CP127221.1"/>
</dbReference>
<name>A0A9Y2B980_9SPHN</name>
<dbReference type="KEGG" id="arue:QQX03_04630"/>
<sequence>MTVDSGTGFIVLRASGTMIAVDARTGERPRILYAGPDLPDATPEELEDLAKRQHAPGGPQQPIAPSWLNCIGTGHPSPPGLLAHLAGKHWAPDPRVTDVQTDGIGYCCITAIDRSSGVALHHLINLVGDSGGAQFATILSNNGDTPISLEWLSAICLPLDPRLTRVTSFTGKWAREFQTEQHNLVRGSFVRENRAGRTSHDSYPGFYLGTAHTSETHGLACAVHLAASGNHRMRVDRLADDTVSLQAGDLLLPGEITLKAGEQHICAPIFAAWSDAGYGDVTRKLHSFVRDDLVKGPKSRPVHFNTWEAVYFDHSPEKLFSLAEQAAEVGAERFVLDDGWFGARRNDRAGLGDWYVSRDVHPDGLRPLADHVRSLGMEFGLWFEPEMVNPDSDLYRAHPDWVLQVEDAEPIVSRHQLPLDLTRPEVSDYLFERITTLVQELDIAYIKWDMNRDIQHPGGADGRPVMHAQTAAVSTLINRIRGACPELAIETCSSGGARADYNMVERTGRVWTSDNNDARARHSIMRGAAYFLPLGVLGNHVGPKKCHITGRRFDMHFRAGTAMFGHMGMELDLARESEADREVLKRAIALHKQHRDLIHEGNYHRLETSDHIAGIAVVSADGHSAIAQLAVLDQHPAPHPPRLNFVGLDPAKRYQVALLWPEFVAQGAGSFAGSALMGYGLQLPQTHPDTCMIYHLEAET</sequence>
<dbReference type="SUPFAM" id="SSF51445">
    <property type="entry name" value="(Trans)glycosidases"/>
    <property type="match status" value="1"/>
</dbReference>
<evidence type="ECO:0000256" key="1">
    <source>
        <dbReference type="ARBA" id="ARBA00001255"/>
    </source>
</evidence>
<dbReference type="GO" id="GO:0016052">
    <property type="term" value="P:carbohydrate catabolic process"/>
    <property type="evidence" value="ECO:0007669"/>
    <property type="project" value="InterPro"/>
</dbReference>
<keyword evidence="4 7" id="KW-0326">Glycosidase</keyword>
<protein>
    <recommendedName>
        <fullName evidence="2">alpha-galactosidase</fullName>
        <ecNumber evidence="2">3.2.1.22</ecNumber>
    </recommendedName>
</protein>
<comment type="catalytic activity">
    <reaction evidence="1">
        <text>Hydrolysis of terminal, non-reducing alpha-D-galactose residues in alpha-D-galactosides, including galactose oligosaccharides, galactomannans and galactolipids.</text>
        <dbReference type="EC" id="3.2.1.22"/>
    </reaction>
</comment>
<dbReference type="Gene3D" id="2.70.98.60">
    <property type="entry name" value="alpha-galactosidase from lactobacil brevis"/>
    <property type="match status" value="1"/>
</dbReference>
<keyword evidence="8" id="KW-1185">Reference proteome</keyword>
<evidence type="ECO:0000259" key="5">
    <source>
        <dbReference type="Pfam" id="PF16874"/>
    </source>
</evidence>
<dbReference type="AlphaFoldDB" id="A0A9Y2B980"/>
<evidence type="ECO:0000256" key="2">
    <source>
        <dbReference type="ARBA" id="ARBA00012755"/>
    </source>
</evidence>
<proteinExistence type="predicted"/>
<organism evidence="7 8">
    <name type="scientific">Altererythrobacter rubellus</name>
    <dbReference type="NCBI Taxonomy" id="2173831"/>
    <lineage>
        <taxon>Bacteria</taxon>
        <taxon>Pseudomonadati</taxon>
        <taxon>Pseudomonadota</taxon>
        <taxon>Alphaproteobacteria</taxon>
        <taxon>Sphingomonadales</taxon>
        <taxon>Erythrobacteraceae</taxon>
        <taxon>Altererythrobacter</taxon>
    </lineage>
</organism>
<dbReference type="InterPro" id="IPR031704">
    <property type="entry name" value="Glyco_hydro_36_N"/>
</dbReference>
<feature type="domain" description="Glycosyl hydrolase family 36 C-terminal" evidence="5">
    <location>
        <begin position="615"/>
        <end position="696"/>
    </location>
</feature>
<dbReference type="InterPro" id="IPR038417">
    <property type="entry name" value="Alpga-gal_N_sf"/>
</dbReference>
<dbReference type="InterPro" id="IPR013780">
    <property type="entry name" value="Glyco_hydro_b"/>
</dbReference>
<dbReference type="FunFam" id="3.20.20.70:FF:000118">
    <property type="entry name" value="Alpha-galactosidase"/>
    <property type="match status" value="1"/>
</dbReference>
<dbReference type="Gene3D" id="3.20.20.70">
    <property type="entry name" value="Aldolase class I"/>
    <property type="match status" value="1"/>
</dbReference>
<evidence type="ECO:0000313" key="8">
    <source>
        <dbReference type="Proteomes" id="UP001231445"/>
    </source>
</evidence>
<dbReference type="InterPro" id="IPR050985">
    <property type="entry name" value="Alpha-glycosidase_related"/>
</dbReference>
<dbReference type="CDD" id="cd14791">
    <property type="entry name" value="GH36"/>
    <property type="match status" value="1"/>
</dbReference>
<dbReference type="Gene3D" id="2.60.40.1180">
    <property type="entry name" value="Golgi alpha-mannosidase II"/>
    <property type="match status" value="1"/>
</dbReference>
<feature type="domain" description="Glycosyl hydrolase family 36 N-terminal" evidence="6">
    <location>
        <begin position="28"/>
        <end position="258"/>
    </location>
</feature>
<dbReference type="InterPro" id="IPR013785">
    <property type="entry name" value="Aldolase_TIM"/>
</dbReference>